<dbReference type="EMBL" id="JABEMB010000002">
    <property type="protein sequence ID" value="NNH02936.1"/>
    <property type="molecule type" value="Genomic_DNA"/>
</dbReference>
<dbReference type="GO" id="GO:0019676">
    <property type="term" value="P:ammonia assimilation cycle"/>
    <property type="evidence" value="ECO:0007669"/>
    <property type="project" value="TreeGrafter"/>
</dbReference>
<keyword evidence="12" id="KW-0408">Iron</keyword>
<dbReference type="InterPro" id="IPR050711">
    <property type="entry name" value="ET-N_metabolism_enzyme"/>
</dbReference>
<dbReference type="GO" id="GO:0006537">
    <property type="term" value="P:glutamate biosynthetic process"/>
    <property type="evidence" value="ECO:0007669"/>
    <property type="project" value="UniProtKB-KW"/>
</dbReference>
<evidence type="ECO:0000256" key="12">
    <source>
        <dbReference type="ARBA" id="ARBA00023004"/>
    </source>
</evidence>
<evidence type="ECO:0000256" key="14">
    <source>
        <dbReference type="ARBA" id="ARBA00023164"/>
    </source>
</evidence>
<evidence type="ECO:0000313" key="19">
    <source>
        <dbReference type="Proteomes" id="UP000543598"/>
    </source>
</evidence>
<protein>
    <submittedName>
        <fullName evidence="18">Glutamate synthase large subunit</fullName>
        <ecNumber evidence="18">1.4.1.13</ecNumber>
    </submittedName>
</protein>
<dbReference type="SUPFAM" id="SSF69336">
    <property type="entry name" value="Alpha subunit of glutamate synthase, C-terminal domain"/>
    <property type="match status" value="1"/>
</dbReference>
<reference evidence="18 19" key="1">
    <citation type="submission" date="2020-05" db="EMBL/GenBank/DDBJ databases">
        <title>MicrobeNet Type strains.</title>
        <authorList>
            <person name="Nicholson A.C."/>
        </authorList>
    </citation>
    <scope>NUCLEOTIDE SEQUENCE [LARGE SCALE GENOMIC DNA]</scope>
    <source>
        <strain evidence="18 19">JCM 14282</strain>
    </source>
</reference>
<accession>A0A7Y2PY48</accession>
<dbReference type="PROSITE" id="PS51278">
    <property type="entry name" value="GATASE_TYPE_2"/>
    <property type="match status" value="1"/>
</dbReference>
<proteinExistence type="inferred from homology"/>
<keyword evidence="6" id="KW-0285">Flavoprotein</keyword>
<keyword evidence="15" id="KW-0003">3Fe-4S</keyword>
<evidence type="ECO:0000256" key="9">
    <source>
        <dbReference type="ARBA" id="ARBA00022827"/>
    </source>
</evidence>
<dbReference type="InterPro" id="IPR006982">
    <property type="entry name" value="Glu_synth_centr_N"/>
</dbReference>
<keyword evidence="13" id="KW-0411">Iron-sulfur</keyword>
<dbReference type="PANTHER" id="PTHR11938:SF133">
    <property type="entry name" value="GLUTAMATE SYNTHASE (NADH)"/>
    <property type="match status" value="1"/>
</dbReference>
<comment type="cofactor">
    <cofactor evidence="1">
        <name>FMN</name>
        <dbReference type="ChEBI" id="CHEBI:58210"/>
    </cofactor>
</comment>
<evidence type="ECO:0000256" key="2">
    <source>
        <dbReference type="ARBA" id="ARBA00001927"/>
    </source>
</evidence>
<dbReference type="GO" id="GO:0046872">
    <property type="term" value="F:metal ion binding"/>
    <property type="evidence" value="ECO:0007669"/>
    <property type="project" value="UniProtKB-KW"/>
</dbReference>
<evidence type="ECO:0000256" key="13">
    <source>
        <dbReference type="ARBA" id="ARBA00023014"/>
    </source>
</evidence>
<dbReference type="InterPro" id="IPR002932">
    <property type="entry name" value="Glu_synthdom"/>
</dbReference>
<evidence type="ECO:0000256" key="10">
    <source>
        <dbReference type="ARBA" id="ARBA00022962"/>
    </source>
</evidence>
<comment type="similarity">
    <text evidence="4">Belongs to the glutamate synthase family.</text>
</comment>
<dbReference type="SUPFAM" id="SSF56235">
    <property type="entry name" value="N-terminal nucleophile aminohydrolases (Ntn hydrolases)"/>
    <property type="match status" value="1"/>
</dbReference>
<dbReference type="Pfam" id="PF01493">
    <property type="entry name" value="GXGXG"/>
    <property type="match status" value="1"/>
</dbReference>
<dbReference type="CDD" id="cd00713">
    <property type="entry name" value="GltS"/>
    <property type="match status" value="1"/>
</dbReference>
<organism evidence="18 19">
    <name type="scientific">Microbacterium ulmi</name>
    <dbReference type="NCBI Taxonomy" id="179095"/>
    <lineage>
        <taxon>Bacteria</taxon>
        <taxon>Bacillati</taxon>
        <taxon>Actinomycetota</taxon>
        <taxon>Actinomycetes</taxon>
        <taxon>Micrococcales</taxon>
        <taxon>Microbacteriaceae</taxon>
        <taxon>Microbacterium</taxon>
    </lineage>
</organism>
<dbReference type="InterPro" id="IPR017932">
    <property type="entry name" value="GATase_2_dom"/>
</dbReference>
<dbReference type="GO" id="GO:0004355">
    <property type="term" value="F:glutamate synthase (NADPH) activity"/>
    <property type="evidence" value="ECO:0007669"/>
    <property type="project" value="UniProtKB-EC"/>
</dbReference>
<dbReference type="FunFam" id="2.160.20.60:FF:000001">
    <property type="entry name" value="Glutamate synthase, large subunit"/>
    <property type="match status" value="1"/>
</dbReference>
<keyword evidence="5" id="KW-0028">Amino-acid biosynthesis</keyword>
<comment type="cofactor">
    <cofactor evidence="3">
        <name>FAD</name>
        <dbReference type="ChEBI" id="CHEBI:57692"/>
    </cofactor>
</comment>
<evidence type="ECO:0000256" key="4">
    <source>
        <dbReference type="ARBA" id="ARBA00009716"/>
    </source>
</evidence>
<dbReference type="FunFam" id="3.20.20.70:FF:000053">
    <property type="entry name" value="Glutamate synthase large subunit"/>
    <property type="match status" value="1"/>
</dbReference>
<dbReference type="FunFam" id="3.60.20.10:FF:000001">
    <property type="entry name" value="Glutamate synthase, large subunit"/>
    <property type="match status" value="1"/>
</dbReference>
<dbReference type="FunFam" id="3.20.20.70:FF:000031">
    <property type="entry name" value="Glutamate synthase 1 [NADH]"/>
    <property type="match status" value="1"/>
</dbReference>
<keyword evidence="10" id="KW-0315">Glutamine amidotransferase</keyword>
<sequence length="1529" mass="166056">MASSPRHSPTGQSGLGVFPSKQGMYNPAFEKDACGLAMVATLRGEPGHDIIDLALTALRNLEHRGAIGSDAGTGDGAGILTQMPDAFLRAVVGFELPPVGEYAAGMVFLPRDAEARAAQKAGIEAIAASENLVVLGWRDVPTQDHHLGKLAFEARPTFEQFFVSRPAVGDAPALSGIDLDRRVYRLRKRARRELDAYFVSLSSRTLGYKGMVTTLQLEPFYPDLSDERFASELAVVHSRYSTNTFPSWPLAQPLRMLAHNGEINTVNGNRNWMRARQSQLESQLVGDIRPLLPICTEGASDSASFDEVLELLTLTGRSLPHAIMMMVPEAYEKQTDIDPALRAFYDYHSLQMEPWDGPAALIFTDGTLVGATLDRNGLRPGRWTETTDGLIVIGSETGVLDFAPERIKRRGRLRPGRMFLVDTAQRRIIEDEEIKAELATMQPWQEWLDKGRVRLADLPEREHIVHPIASITRRQRTFGYTEEEVRILLAPMGQNGAEPLGAMGSDTPVAVLSKRPRLLFDYFTQQFAQVTNPPLDSIREEVVTSLKTGLGPEPNLLSWGPDHAQSVTLDFPVIDNDELAKIQHIDRALPGRTSVTIKGLYHSDLGSGAMKARLDEICDEVDAAIERGVEFIVLSDRDSNKDLVPIPSLLLVAAVHHHLIRNETRMKVGLVVEAGDVREVHHVATVLGYGASAVNPYLAMETVEYLVRTGFITGISPDKAVRNVIYALGKGVLKIMSKMGVSTVSSYAGAQAFEAIGLGQDVIDAYFTGTESKLGGIGIEEIAAENKARHDFAYPEDQAARAHERLWTGGEYQWRRDGSPHLFNPDTVFRLQHSTRTRRYDIFREYTKLVDDQAAELKTLRGMFTLRKGERPPVPIDEVEPVSSIVKRFSTGAMSYGSISREAHETLAIAMNRLGGKSNTGEGGEDVDRLLDPERRSAIKQVASGRFGVTSLYLTEADDIQIKLAQGAKPGEGGQLPPTKVYPWIARTRGGTAGVGLISPPPHHDIYSIEDLKQLIFDLKRANPKARVHVKLVSQSGIGAVAAGTAKALADVILVSGHDGGTGASPLNSLKHAGTPWELGLAETQQTLMLNGMRDRVVVQVDGQLKTGRDVIIGALLGAEEFGFATAPLVVSGCIMMRVCHLDTCPVGVATQNPVLRSRFTGKPEYVVNFMEFIAEEVREHLAELGFRTLDEVIGHSELLDVNGAVDHWKASGLDLTPVLEGPAFAADEPRRNLRPQHHELDEHFDVQLIEKAQDVIAHGGRITIDLPIRNTARAVGTMLGHHVTLAHGQNGLKSGSIVVNLKGSAGQSFGAFMPAGITLRLEGDSNDYVGKGLSGGQIVVRPPKAATFDASENVIAGNVIGYGATQGTMFLRGVVGERFFVRNSGATAVVEGVGDHALEYMTGGLAVILGSTGRNLGAGMSGGTAYIYKLDPKLVNREALAAGELELGPLGSGDAEILRDLLVQHIAETDSTRAAALLENFEQELDNFVRVLPRDYAAVLQTRQEAVAEGLDPDGDVVWSRILEVTGG</sequence>
<dbReference type="Proteomes" id="UP000543598">
    <property type="component" value="Unassembled WGS sequence"/>
</dbReference>
<name>A0A7Y2PY48_9MICO</name>
<keyword evidence="11 18" id="KW-0560">Oxidoreductase</keyword>
<comment type="caution">
    <text evidence="18">The sequence shown here is derived from an EMBL/GenBank/DDBJ whole genome shotgun (WGS) entry which is preliminary data.</text>
</comment>
<evidence type="ECO:0000256" key="11">
    <source>
        <dbReference type="ARBA" id="ARBA00023002"/>
    </source>
</evidence>
<evidence type="ECO:0000256" key="7">
    <source>
        <dbReference type="ARBA" id="ARBA00022643"/>
    </source>
</evidence>
<gene>
    <name evidence="18" type="primary">gltB</name>
    <name evidence="18" type="ORF">HLA99_03565</name>
</gene>
<evidence type="ECO:0000256" key="1">
    <source>
        <dbReference type="ARBA" id="ARBA00001917"/>
    </source>
</evidence>
<dbReference type="InterPro" id="IPR036485">
    <property type="entry name" value="Glu_synth_asu_C_sf"/>
</dbReference>
<dbReference type="Pfam" id="PF04898">
    <property type="entry name" value="Glu_syn_central"/>
    <property type="match status" value="1"/>
</dbReference>
<evidence type="ECO:0000256" key="16">
    <source>
        <dbReference type="ARBA" id="ARBA00029440"/>
    </source>
</evidence>
<dbReference type="GO" id="GO:0051538">
    <property type="term" value="F:3 iron, 4 sulfur cluster binding"/>
    <property type="evidence" value="ECO:0007669"/>
    <property type="project" value="UniProtKB-KW"/>
</dbReference>
<evidence type="ECO:0000256" key="8">
    <source>
        <dbReference type="ARBA" id="ARBA00022723"/>
    </source>
</evidence>
<dbReference type="SUPFAM" id="SSF51395">
    <property type="entry name" value="FMN-linked oxidoreductases"/>
    <property type="match status" value="1"/>
</dbReference>
<dbReference type="RefSeq" id="WP_167040368.1">
    <property type="nucleotide sequence ID" value="NZ_BAAANA010000003.1"/>
</dbReference>
<keyword evidence="14" id="KW-0314">Glutamate biosynthesis</keyword>
<evidence type="ECO:0000259" key="17">
    <source>
        <dbReference type="PROSITE" id="PS51278"/>
    </source>
</evidence>
<dbReference type="Gene3D" id="3.20.20.70">
    <property type="entry name" value="Aldolase class I"/>
    <property type="match status" value="2"/>
</dbReference>
<dbReference type="InterPro" id="IPR002489">
    <property type="entry name" value="Glu_synth_asu_C"/>
</dbReference>
<comment type="cofactor">
    <cofactor evidence="2">
        <name>[3Fe-4S] cluster</name>
        <dbReference type="ChEBI" id="CHEBI:21137"/>
    </cofactor>
</comment>
<comment type="pathway">
    <text evidence="16">Amino-acid biosynthesis.</text>
</comment>
<dbReference type="CDD" id="cd00982">
    <property type="entry name" value="gltB_C"/>
    <property type="match status" value="1"/>
</dbReference>
<keyword evidence="19" id="KW-1185">Reference proteome</keyword>
<evidence type="ECO:0000313" key="18">
    <source>
        <dbReference type="EMBL" id="NNH02936.1"/>
    </source>
</evidence>
<keyword evidence="7" id="KW-0288">FMN</keyword>
<evidence type="ECO:0000256" key="15">
    <source>
        <dbReference type="ARBA" id="ARBA00023291"/>
    </source>
</evidence>
<dbReference type="NCBIfam" id="NF008730">
    <property type="entry name" value="PRK11750.1"/>
    <property type="match status" value="1"/>
</dbReference>
<dbReference type="PANTHER" id="PTHR11938">
    <property type="entry name" value="FAD NADPH DEHYDROGENASE/OXIDOREDUCTASE"/>
    <property type="match status" value="1"/>
</dbReference>
<dbReference type="Gene3D" id="2.160.20.60">
    <property type="entry name" value="Glutamate synthase, alpha subunit, C-terminal domain"/>
    <property type="match status" value="1"/>
</dbReference>
<dbReference type="InterPro" id="IPR013785">
    <property type="entry name" value="Aldolase_TIM"/>
</dbReference>
<keyword evidence="9" id="KW-0274">FAD</keyword>
<evidence type="ECO:0000256" key="3">
    <source>
        <dbReference type="ARBA" id="ARBA00001974"/>
    </source>
</evidence>
<evidence type="ECO:0000256" key="6">
    <source>
        <dbReference type="ARBA" id="ARBA00022630"/>
    </source>
</evidence>
<dbReference type="InterPro" id="IPR029055">
    <property type="entry name" value="Ntn_hydrolases_N"/>
</dbReference>
<dbReference type="Pfam" id="PF00310">
    <property type="entry name" value="GATase_2"/>
    <property type="match status" value="1"/>
</dbReference>
<dbReference type="CDD" id="cd02808">
    <property type="entry name" value="GltS_FMN"/>
    <property type="match status" value="1"/>
</dbReference>
<dbReference type="Gene3D" id="3.60.20.10">
    <property type="entry name" value="Glutamine Phosphoribosylpyrophosphate, subunit 1, domain 1"/>
    <property type="match status" value="1"/>
</dbReference>
<feature type="domain" description="Glutamine amidotransferase type-2" evidence="17">
    <location>
        <begin position="34"/>
        <end position="424"/>
    </location>
</feature>
<dbReference type="EC" id="1.4.1.13" evidence="18"/>
<dbReference type="Pfam" id="PF01645">
    <property type="entry name" value="Glu_synthase"/>
    <property type="match status" value="1"/>
</dbReference>
<evidence type="ECO:0000256" key="5">
    <source>
        <dbReference type="ARBA" id="ARBA00022605"/>
    </source>
</evidence>
<keyword evidence="8" id="KW-0479">Metal-binding</keyword>